<protein>
    <submittedName>
        <fullName evidence="2">Uncharacterized protein</fullName>
    </submittedName>
</protein>
<evidence type="ECO:0000313" key="3">
    <source>
        <dbReference type="Proteomes" id="UP000005475"/>
    </source>
</evidence>
<evidence type="ECO:0000313" key="2">
    <source>
        <dbReference type="EMBL" id="EDO09489.1"/>
    </source>
</evidence>
<accession>A0AAN3A3G6</accession>
<gene>
    <name evidence="2" type="ORF">BACOVA_05351</name>
</gene>
<name>A0AAN3A3G6_BACO1</name>
<comment type="caution">
    <text evidence="2">The sequence shown here is derived from an EMBL/GenBank/DDBJ whole genome shotgun (WGS) entry which is preliminary data.</text>
</comment>
<keyword evidence="1" id="KW-1133">Transmembrane helix</keyword>
<keyword evidence="1" id="KW-0812">Transmembrane</keyword>
<proteinExistence type="predicted"/>
<reference evidence="2 3" key="1">
    <citation type="submission" date="2007-03" db="EMBL/GenBank/DDBJ databases">
        <authorList>
            <person name="Fulton L."/>
            <person name="Clifton S."/>
            <person name="Fulton B."/>
            <person name="Xu J."/>
            <person name="Minx P."/>
            <person name="Pepin K.H."/>
            <person name="Johnson M."/>
            <person name="Thiruvilangam P."/>
            <person name="Bhonagiri V."/>
            <person name="Nash W.E."/>
            <person name="Mardis E.R."/>
            <person name="Wilson R.K."/>
        </authorList>
    </citation>
    <scope>NUCLEOTIDE SEQUENCE [LARGE SCALE GENOMIC DNA]</scope>
    <source>
        <strain evidence="3">ATCC 8483 / DSM 1896 / JCM 5824 / BCRC 10623 / CCUG 4943 / NCTC 11153</strain>
    </source>
</reference>
<evidence type="ECO:0000256" key="1">
    <source>
        <dbReference type="SAM" id="Phobius"/>
    </source>
</evidence>
<keyword evidence="1" id="KW-0472">Membrane</keyword>
<organism evidence="2 3">
    <name type="scientific">Bacteroides ovatus (strain ATCC 8483 / DSM 1896 / JCM 5824 / BCRC 10623 / CCUG 4943 / NCTC 11153)</name>
    <dbReference type="NCBI Taxonomy" id="411476"/>
    <lineage>
        <taxon>Bacteria</taxon>
        <taxon>Pseudomonadati</taxon>
        <taxon>Bacteroidota</taxon>
        <taxon>Bacteroidia</taxon>
        <taxon>Bacteroidales</taxon>
        <taxon>Bacteroidaceae</taxon>
        <taxon>Bacteroides</taxon>
    </lineage>
</organism>
<sequence>MAPLLYLYKKIICLLNSIGDFLCVLCDYFMWIGGCSLFL</sequence>
<dbReference type="AlphaFoldDB" id="A0AAN3A3G6"/>
<dbReference type="EMBL" id="AAXF02000054">
    <property type="protein sequence ID" value="EDO09489.1"/>
    <property type="molecule type" value="Genomic_DNA"/>
</dbReference>
<dbReference type="Proteomes" id="UP000005475">
    <property type="component" value="Unassembled WGS sequence"/>
</dbReference>
<feature type="transmembrane region" description="Helical" evidence="1">
    <location>
        <begin position="12"/>
        <end position="32"/>
    </location>
</feature>
<reference evidence="3" key="2">
    <citation type="submission" date="2007-04" db="EMBL/GenBank/DDBJ databases">
        <title>Draft genome sequence of Bacteroides ovatus (ATCC 8483).</title>
        <authorList>
            <person name="Sudarsanam P."/>
            <person name="Ley R."/>
            <person name="Guruge J."/>
            <person name="Turnbaugh P.J."/>
            <person name="Mahowald M."/>
            <person name="Liep D."/>
            <person name="Gordon J."/>
        </authorList>
    </citation>
    <scope>NUCLEOTIDE SEQUENCE [LARGE SCALE GENOMIC DNA]</scope>
    <source>
        <strain evidence="3">ATCC 8483 / DSM 1896 / JCM 5824 / BCRC 10623 / CCUG 4943 / NCTC 11153</strain>
    </source>
</reference>